<dbReference type="FunFam" id="3.40.50.1010:FF:000006">
    <property type="entry name" value="rRNA-processing protein UTP23 homolog"/>
    <property type="match status" value="1"/>
</dbReference>
<dbReference type="Pfam" id="PF04900">
    <property type="entry name" value="Fcf1"/>
    <property type="match status" value="1"/>
</dbReference>
<comment type="function">
    <text evidence="5">Involved in rRNA-processing and ribosome biogenesis.</text>
</comment>
<keyword evidence="2" id="KW-0690">Ribosome biogenesis</keyword>
<keyword evidence="3" id="KW-0698">rRNA processing</keyword>
<comment type="similarity">
    <text evidence="6">Belongs to the UTP23/FCF1 family. UTP23 subfamily.</text>
</comment>
<evidence type="ECO:0000256" key="6">
    <source>
        <dbReference type="ARBA" id="ARBA00038503"/>
    </source>
</evidence>
<dbReference type="EMBL" id="OU893343">
    <property type="protein sequence ID" value="CAH0749288.1"/>
    <property type="molecule type" value="Genomic_DNA"/>
</dbReference>
<feature type="compositionally biased region" description="Basic residues" evidence="8">
    <location>
        <begin position="233"/>
        <end position="243"/>
    </location>
</feature>
<dbReference type="Gene3D" id="3.40.50.1010">
    <property type="entry name" value="5'-nuclease"/>
    <property type="match status" value="1"/>
</dbReference>
<reference evidence="10" key="1">
    <citation type="submission" date="2021-12" db="EMBL/GenBank/DDBJ databases">
        <authorList>
            <person name="King R."/>
        </authorList>
    </citation>
    <scope>NUCLEOTIDE SEQUENCE</scope>
</reference>
<feature type="compositionally biased region" description="Basic and acidic residues" evidence="8">
    <location>
        <begin position="244"/>
        <end position="254"/>
    </location>
</feature>
<evidence type="ECO:0000256" key="8">
    <source>
        <dbReference type="SAM" id="MobiDB-lite"/>
    </source>
</evidence>
<dbReference type="CDD" id="cd09866">
    <property type="entry name" value="PIN_Fcf1-Utp23-H"/>
    <property type="match status" value="1"/>
</dbReference>
<reference evidence="10" key="2">
    <citation type="submission" date="2022-10" db="EMBL/GenBank/DDBJ databases">
        <authorList>
            <consortium name="ENA_rothamsted_submissions"/>
            <consortium name="culmorum"/>
            <person name="King R."/>
        </authorList>
    </citation>
    <scope>NUCLEOTIDE SEQUENCE</scope>
</reference>
<evidence type="ECO:0000259" key="9">
    <source>
        <dbReference type="Pfam" id="PF24779"/>
    </source>
</evidence>
<comment type="subcellular location">
    <subcellularLocation>
        <location evidence="1">Nucleus</location>
        <location evidence="1">Nucleolus</location>
    </subcellularLocation>
</comment>
<evidence type="ECO:0000313" key="11">
    <source>
        <dbReference type="Proteomes" id="UP001153714"/>
    </source>
</evidence>
<sequence>MKITRYKKVQKYLKFYQNNFGFHQPYQVLIDGTFCFAAFKEQINIREQLPKYLNGQLKLLTTRCVIIETERIAKKTHGALTILKQYGIHECGHKEPVSGAKCIMSMIGNSNEKHYILATQDRDLQDKLRAKAAIPLLYLHNKSPTLAKPSKASYDKAGQTLQCSTVFISETQNETLKSMKKALGVEDKVEEIKVPIKKKKTHNPNPLSCKKKKKKPNTKQQTTKREGVSEGKVKKRRNKKAPRIIKDQLKYPPQ</sequence>
<evidence type="ECO:0000256" key="5">
    <source>
        <dbReference type="ARBA" id="ARBA00037300"/>
    </source>
</evidence>
<protein>
    <recommendedName>
        <fullName evidence="7">rRNA-processing protein UTP23 homolog</fullName>
    </recommendedName>
</protein>
<dbReference type="GO" id="GO:0006364">
    <property type="term" value="P:rRNA processing"/>
    <property type="evidence" value="ECO:0007669"/>
    <property type="project" value="UniProtKB-KW"/>
</dbReference>
<keyword evidence="11" id="KW-1185">Reference proteome</keyword>
<dbReference type="SUPFAM" id="SSF88723">
    <property type="entry name" value="PIN domain-like"/>
    <property type="match status" value="1"/>
</dbReference>
<dbReference type="AlphaFoldDB" id="A0A9P0C5P3"/>
<evidence type="ECO:0000256" key="1">
    <source>
        <dbReference type="ARBA" id="ARBA00004604"/>
    </source>
</evidence>
<dbReference type="InterPro" id="IPR029060">
    <property type="entry name" value="PIN-like_dom_sf"/>
</dbReference>
<accession>A0A9P0C5P3</accession>
<dbReference type="InterPro" id="IPR057776">
    <property type="entry name" value="UTP23_sensor"/>
</dbReference>
<evidence type="ECO:0000256" key="7">
    <source>
        <dbReference type="ARBA" id="ARBA00071400"/>
    </source>
</evidence>
<gene>
    <name evidence="10" type="ORF">DIATSA_LOCUS2778</name>
</gene>
<feature type="region of interest" description="Disordered" evidence="8">
    <location>
        <begin position="194"/>
        <end position="254"/>
    </location>
</feature>
<dbReference type="OrthoDB" id="25675at2759"/>
<feature type="domain" description="UTP23 sensor motif region" evidence="9">
    <location>
        <begin position="197"/>
        <end position="214"/>
    </location>
</feature>
<proteinExistence type="inferred from homology"/>
<dbReference type="GO" id="GO:0032040">
    <property type="term" value="C:small-subunit processome"/>
    <property type="evidence" value="ECO:0007669"/>
    <property type="project" value="InterPro"/>
</dbReference>
<dbReference type="InterPro" id="IPR006984">
    <property type="entry name" value="Fcf1/UTP23"/>
</dbReference>
<keyword evidence="4" id="KW-0539">Nucleus</keyword>
<evidence type="ECO:0000313" key="10">
    <source>
        <dbReference type="EMBL" id="CAH0749288.1"/>
    </source>
</evidence>
<evidence type="ECO:0000256" key="3">
    <source>
        <dbReference type="ARBA" id="ARBA00022552"/>
    </source>
</evidence>
<dbReference type="Pfam" id="PF24779">
    <property type="entry name" value="UTP23_sensor"/>
    <property type="match status" value="1"/>
</dbReference>
<dbReference type="Proteomes" id="UP001153714">
    <property type="component" value="Chromosome 12"/>
</dbReference>
<evidence type="ECO:0000256" key="4">
    <source>
        <dbReference type="ARBA" id="ARBA00023242"/>
    </source>
</evidence>
<dbReference type="PANTHER" id="PTHR12416">
    <property type="entry name" value="RRNA-PROCESSING PROTEIN UTP23 HOMOLOG"/>
    <property type="match status" value="1"/>
</dbReference>
<evidence type="ECO:0000256" key="2">
    <source>
        <dbReference type="ARBA" id="ARBA00022517"/>
    </source>
</evidence>
<name>A0A9P0C5P3_9NEOP</name>
<organism evidence="10 11">
    <name type="scientific">Diatraea saccharalis</name>
    <name type="common">sugarcane borer</name>
    <dbReference type="NCBI Taxonomy" id="40085"/>
    <lineage>
        <taxon>Eukaryota</taxon>
        <taxon>Metazoa</taxon>
        <taxon>Ecdysozoa</taxon>
        <taxon>Arthropoda</taxon>
        <taxon>Hexapoda</taxon>
        <taxon>Insecta</taxon>
        <taxon>Pterygota</taxon>
        <taxon>Neoptera</taxon>
        <taxon>Endopterygota</taxon>
        <taxon>Lepidoptera</taxon>
        <taxon>Glossata</taxon>
        <taxon>Ditrysia</taxon>
        <taxon>Pyraloidea</taxon>
        <taxon>Crambidae</taxon>
        <taxon>Crambinae</taxon>
        <taxon>Diatraea</taxon>
    </lineage>
</organism>
<feature type="compositionally biased region" description="Basic and acidic residues" evidence="8">
    <location>
        <begin position="223"/>
        <end position="232"/>
    </location>
</feature>